<evidence type="ECO:0000256" key="4">
    <source>
        <dbReference type="ARBA" id="ARBA00009463"/>
    </source>
</evidence>
<dbReference type="InterPro" id="IPR006176">
    <property type="entry name" value="3-OHacyl-CoA_DH_NAD-bd"/>
</dbReference>
<dbReference type="GO" id="GO:0006635">
    <property type="term" value="P:fatty acid beta-oxidation"/>
    <property type="evidence" value="ECO:0007669"/>
    <property type="project" value="UniProtKB-ARBA"/>
</dbReference>
<evidence type="ECO:0000256" key="7">
    <source>
        <dbReference type="ARBA" id="ARBA00023002"/>
    </source>
</evidence>
<dbReference type="PANTHER" id="PTHR43612">
    <property type="entry name" value="TRIFUNCTIONAL ENZYME SUBUNIT ALPHA"/>
    <property type="match status" value="1"/>
</dbReference>
<comment type="pathway">
    <text evidence="2">Lipid metabolism; butanoate metabolism.</text>
</comment>
<feature type="domain" description="3-hydroxyacyl-CoA dehydrogenase C-terminal" evidence="13">
    <location>
        <begin position="493"/>
        <end position="588"/>
    </location>
</feature>
<evidence type="ECO:0000256" key="5">
    <source>
        <dbReference type="ARBA" id="ARBA00022832"/>
    </source>
</evidence>
<dbReference type="CDD" id="cd06558">
    <property type="entry name" value="crotonase-like"/>
    <property type="match status" value="1"/>
</dbReference>
<evidence type="ECO:0000256" key="1">
    <source>
        <dbReference type="ARBA" id="ARBA00005005"/>
    </source>
</evidence>
<evidence type="ECO:0000259" key="14">
    <source>
        <dbReference type="Pfam" id="PF02737"/>
    </source>
</evidence>
<dbReference type="AlphaFoldDB" id="A0A941EV68"/>
<feature type="domain" description="3-hydroxyacyl-CoA dehydrogenase NAD binding" evidence="14">
    <location>
        <begin position="314"/>
        <end position="490"/>
    </location>
</feature>
<reference evidence="15" key="1">
    <citation type="submission" date="2021-04" db="EMBL/GenBank/DDBJ databases">
        <title>Genome based classification of Actinospica acidithermotolerans sp. nov., an actinobacterium isolated from an Indonesian hot spring.</title>
        <authorList>
            <person name="Kusuma A.B."/>
            <person name="Putra K.E."/>
            <person name="Nafisah S."/>
            <person name="Loh J."/>
            <person name="Nouioui I."/>
            <person name="Goodfellow M."/>
        </authorList>
    </citation>
    <scope>NUCLEOTIDE SEQUENCE</scope>
    <source>
        <strain evidence="15">CSCA 57</strain>
    </source>
</reference>
<dbReference type="SUPFAM" id="SSF48179">
    <property type="entry name" value="6-phosphogluconate dehydrogenase C-terminal domain-like"/>
    <property type="match status" value="2"/>
</dbReference>
<evidence type="ECO:0000256" key="6">
    <source>
        <dbReference type="ARBA" id="ARBA00022963"/>
    </source>
</evidence>
<dbReference type="GO" id="GO:0016509">
    <property type="term" value="F:long-chain (3S)-3-hydroxyacyl-CoA dehydrogenase (NAD+) activity"/>
    <property type="evidence" value="ECO:0007669"/>
    <property type="project" value="TreeGrafter"/>
</dbReference>
<dbReference type="Gene3D" id="3.90.226.10">
    <property type="entry name" value="2-enoyl-CoA Hydratase, Chain A, domain 1"/>
    <property type="match status" value="1"/>
</dbReference>
<accession>A0A941EV68</accession>
<evidence type="ECO:0000256" key="10">
    <source>
        <dbReference type="ARBA" id="ARBA00023239"/>
    </source>
</evidence>
<dbReference type="InterPro" id="IPR029045">
    <property type="entry name" value="ClpP/crotonase-like_dom_sf"/>
</dbReference>
<keyword evidence="10" id="KW-0456">Lyase</keyword>
<gene>
    <name evidence="15" type="ORF">KDL01_31450</name>
</gene>
<dbReference type="GO" id="GO:0070403">
    <property type="term" value="F:NAD+ binding"/>
    <property type="evidence" value="ECO:0007669"/>
    <property type="project" value="InterPro"/>
</dbReference>
<evidence type="ECO:0000313" key="16">
    <source>
        <dbReference type="Proteomes" id="UP000675781"/>
    </source>
</evidence>
<evidence type="ECO:0000256" key="2">
    <source>
        <dbReference type="ARBA" id="ARBA00005086"/>
    </source>
</evidence>
<comment type="similarity">
    <text evidence="3">In the central section; belongs to the 3-hydroxyacyl-CoA dehydrogenase family.</text>
</comment>
<comment type="pathway">
    <text evidence="1">Lipid metabolism; fatty acid beta-oxidation.</text>
</comment>
<proteinExistence type="inferred from homology"/>
<dbReference type="SUPFAM" id="SSF52096">
    <property type="entry name" value="ClpP/crotonase"/>
    <property type="match status" value="1"/>
</dbReference>
<protein>
    <submittedName>
        <fullName evidence="15">Enoyl-CoA hydratase/isomerase family protein</fullName>
    </submittedName>
</protein>
<keyword evidence="8" id="KW-0520">NAD</keyword>
<evidence type="ECO:0000259" key="13">
    <source>
        <dbReference type="Pfam" id="PF00725"/>
    </source>
</evidence>
<dbReference type="Gene3D" id="1.10.1040.50">
    <property type="match status" value="1"/>
</dbReference>
<sequence>MRYDRDDDGVVTLTLDLPGSANVMNSTYRTAMAGAVGRLEAERATIAGVVITSAKKSFFAGADLNELIRATPELLDEFTSMLTDVKGQMRRLERLGVPVAAAVTGSALGGGLELALACHHRVCWDDASVRIGLPETTLGLLPGGGGVTRSVRMMGVQAALGLITEGRQLRPAAALAAGWVDELVPSRADVVERARAWVLANPSATQPWDRPGHRVPDLRPLDPSTYGLLSAAPAVSYQRTHGCYPAVDAAIACAVEGALLDFDTALEIEGRYLTELVLGQVSKNMISAFWFQLNEINAGGSRPQGLPRTPVRRVGVLGAGMMGVGIAHVSAQAGIEVVLKDVDTTAAERGKAAIAERIERDVVKGRLDAQARDALLARITPADAYDALAGCDLIIEAVFEDRDVKNAVLAEAAAAAPDAVVASNTSTLPITGLAKAVATPERFVGLHFFSPVHRMRLVEIIRGEHTSDETLARAFDFVLQIKKTPIVVNDSRGFYTSRVFGTYVTEGIAMLAEGLPAALVENVARRSGMALGPLEVCDEVTLTLPLKVREQALKDGQEELAHPAYGVIEAMVALGRTGKAAGSGFYDYAAGGGKRLWDGLAQRWGRSDRQQGERAPRAGSVRGAEAGVGIPEQDVRDRLLYIQALETVRVLDEGVLRAVADANLGSIFGIGFAPWTGGTLQFVNSVGAETFVARADFLADAYGERFRPPASLRELAATGGRY</sequence>
<keyword evidence="9" id="KW-0443">Lipid metabolism</keyword>
<organism evidence="15 16">
    <name type="scientific">Actinospica durhamensis</name>
    <dbReference type="NCBI Taxonomy" id="1508375"/>
    <lineage>
        <taxon>Bacteria</taxon>
        <taxon>Bacillati</taxon>
        <taxon>Actinomycetota</taxon>
        <taxon>Actinomycetes</taxon>
        <taxon>Catenulisporales</taxon>
        <taxon>Actinospicaceae</taxon>
        <taxon>Actinospica</taxon>
    </lineage>
</organism>
<evidence type="ECO:0000313" key="15">
    <source>
        <dbReference type="EMBL" id="MBR7837833.1"/>
    </source>
</evidence>
<keyword evidence="6" id="KW-0442">Lipid degradation</keyword>
<dbReference type="InterPro" id="IPR050136">
    <property type="entry name" value="FA_oxidation_alpha_subunit"/>
</dbReference>
<evidence type="ECO:0000256" key="8">
    <source>
        <dbReference type="ARBA" id="ARBA00023027"/>
    </source>
</evidence>
<keyword evidence="16" id="KW-1185">Reference proteome</keyword>
<comment type="catalytic activity">
    <reaction evidence="12">
        <text>a (3S)-3-hydroxyacyl-CoA + NAD(+) = a 3-oxoacyl-CoA + NADH + H(+)</text>
        <dbReference type="Rhea" id="RHEA:22432"/>
        <dbReference type="ChEBI" id="CHEBI:15378"/>
        <dbReference type="ChEBI" id="CHEBI:57318"/>
        <dbReference type="ChEBI" id="CHEBI:57540"/>
        <dbReference type="ChEBI" id="CHEBI:57945"/>
        <dbReference type="ChEBI" id="CHEBI:90726"/>
        <dbReference type="EC" id="1.1.1.35"/>
    </reaction>
</comment>
<dbReference type="InterPro" id="IPR006108">
    <property type="entry name" value="3HC_DH_C"/>
</dbReference>
<dbReference type="Proteomes" id="UP000675781">
    <property type="component" value="Unassembled WGS sequence"/>
</dbReference>
<dbReference type="EMBL" id="JAGSOG010000234">
    <property type="protein sequence ID" value="MBR7837833.1"/>
    <property type="molecule type" value="Genomic_DNA"/>
</dbReference>
<keyword evidence="7" id="KW-0560">Oxidoreductase</keyword>
<keyword evidence="5" id="KW-0276">Fatty acid metabolism</keyword>
<name>A0A941EV68_9ACTN</name>
<dbReference type="Pfam" id="PF02737">
    <property type="entry name" value="3HCDH_N"/>
    <property type="match status" value="1"/>
</dbReference>
<comment type="caution">
    <text evidence="15">The sequence shown here is derived from an EMBL/GenBank/DDBJ whole genome shotgun (WGS) entry which is preliminary data.</text>
</comment>
<dbReference type="FunFam" id="3.40.50.720:FF:000009">
    <property type="entry name" value="Fatty oxidation complex, alpha subunit"/>
    <property type="match status" value="1"/>
</dbReference>
<comment type="similarity">
    <text evidence="4">Belongs to the 3-hydroxyacyl-CoA dehydrogenase family.</text>
</comment>
<dbReference type="SUPFAM" id="SSF51735">
    <property type="entry name" value="NAD(P)-binding Rossmann-fold domains"/>
    <property type="match status" value="1"/>
</dbReference>
<dbReference type="PANTHER" id="PTHR43612:SF3">
    <property type="entry name" value="TRIFUNCTIONAL ENZYME SUBUNIT ALPHA, MITOCHONDRIAL"/>
    <property type="match status" value="1"/>
</dbReference>
<evidence type="ECO:0000256" key="12">
    <source>
        <dbReference type="ARBA" id="ARBA00049556"/>
    </source>
</evidence>
<evidence type="ECO:0000256" key="11">
    <source>
        <dbReference type="ARBA" id="ARBA00023268"/>
    </source>
</evidence>
<dbReference type="InterPro" id="IPR008927">
    <property type="entry name" value="6-PGluconate_DH-like_C_sf"/>
</dbReference>
<dbReference type="Pfam" id="PF00378">
    <property type="entry name" value="ECH_1"/>
    <property type="match status" value="1"/>
</dbReference>
<keyword evidence="11" id="KW-0511">Multifunctional enzyme</keyword>
<dbReference type="Pfam" id="PF00725">
    <property type="entry name" value="3HCDH"/>
    <property type="match status" value="1"/>
</dbReference>
<dbReference type="GO" id="GO:0004300">
    <property type="term" value="F:enoyl-CoA hydratase activity"/>
    <property type="evidence" value="ECO:0007669"/>
    <property type="project" value="TreeGrafter"/>
</dbReference>
<dbReference type="RefSeq" id="WP_212532302.1">
    <property type="nucleotide sequence ID" value="NZ_JAGSOG010000234.1"/>
</dbReference>
<evidence type="ECO:0000256" key="3">
    <source>
        <dbReference type="ARBA" id="ARBA00007005"/>
    </source>
</evidence>
<dbReference type="Gene3D" id="3.40.50.720">
    <property type="entry name" value="NAD(P)-binding Rossmann-like Domain"/>
    <property type="match status" value="1"/>
</dbReference>
<dbReference type="InterPro" id="IPR001753">
    <property type="entry name" value="Enoyl-CoA_hydra/iso"/>
</dbReference>
<evidence type="ECO:0000256" key="9">
    <source>
        <dbReference type="ARBA" id="ARBA00023098"/>
    </source>
</evidence>
<dbReference type="InterPro" id="IPR036291">
    <property type="entry name" value="NAD(P)-bd_dom_sf"/>
</dbReference>